<dbReference type="AlphaFoldDB" id="A0A2Y9ACS9"/>
<name>A0A2Y9ACS9_9MICO</name>
<evidence type="ECO:0000256" key="1">
    <source>
        <dbReference type="SAM" id="MobiDB-lite"/>
    </source>
</evidence>
<dbReference type="RefSeq" id="WP_110852028.1">
    <property type="nucleotide sequence ID" value="NZ_QKLZ01000004.1"/>
</dbReference>
<protein>
    <submittedName>
        <fullName evidence="2">Uncharacterized protein</fullName>
    </submittedName>
</protein>
<organism evidence="2 3">
    <name type="scientific">Georgenia satyanarayanai</name>
    <dbReference type="NCBI Taxonomy" id="860221"/>
    <lineage>
        <taxon>Bacteria</taxon>
        <taxon>Bacillati</taxon>
        <taxon>Actinomycetota</taxon>
        <taxon>Actinomycetes</taxon>
        <taxon>Micrococcales</taxon>
        <taxon>Bogoriellaceae</taxon>
        <taxon>Georgenia</taxon>
    </lineage>
</organism>
<evidence type="ECO:0000313" key="3">
    <source>
        <dbReference type="Proteomes" id="UP000250222"/>
    </source>
</evidence>
<dbReference type="Proteomes" id="UP000250222">
    <property type="component" value="Unassembled WGS sequence"/>
</dbReference>
<keyword evidence="3" id="KW-1185">Reference proteome</keyword>
<sequence>MTDETLGTKPASTPLTDGIRDVGPDASLSAETFDFAAFVTGAKPTRRAVTLYARADLKAQLDRIGEDIELAARAGNQKKVLTLRKQAEGIVEQMTAPGAVIDVVVEGRSDDWIARVEADLDEQGVTDATEKVLRRVAAQIVEPAGVTYELLEQFRRVSEPQVKKVVVAATLANTQPVSVDAPFLRGSTAKSGGRGSSSR</sequence>
<evidence type="ECO:0000313" key="2">
    <source>
        <dbReference type="EMBL" id="SSA40379.1"/>
    </source>
</evidence>
<accession>A0A2Y9ACS9</accession>
<dbReference type="EMBL" id="UETB01000004">
    <property type="protein sequence ID" value="SSA40379.1"/>
    <property type="molecule type" value="Genomic_DNA"/>
</dbReference>
<reference evidence="2 3" key="1">
    <citation type="submission" date="2016-10" db="EMBL/GenBank/DDBJ databases">
        <authorList>
            <person name="Cai Z."/>
        </authorList>
    </citation>
    <scope>NUCLEOTIDE SEQUENCE [LARGE SCALE GENOMIC DNA]</scope>
    <source>
        <strain evidence="2 3">CGMCC 1.10826</strain>
    </source>
</reference>
<feature type="region of interest" description="Disordered" evidence="1">
    <location>
        <begin position="1"/>
        <end position="20"/>
    </location>
</feature>
<dbReference type="OrthoDB" id="5194922at2"/>
<gene>
    <name evidence="2" type="ORF">SAMN05216184_10499</name>
</gene>
<proteinExistence type="predicted"/>